<evidence type="ECO:0000313" key="1">
    <source>
        <dbReference type="EMBL" id="KAJ3708857.1"/>
    </source>
</evidence>
<accession>A0AAD6A340</accession>
<evidence type="ECO:0000313" key="2">
    <source>
        <dbReference type="Proteomes" id="UP001210211"/>
    </source>
</evidence>
<keyword evidence="2" id="KW-1185">Reference proteome</keyword>
<reference evidence="1 2" key="1">
    <citation type="journal article" date="2022" name="Cell">
        <title>Repeat-based holocentromeres influence genome architecture and karyotype evolution.</title>
        <authorList>
            <person name="Hofstatter P.G."/>
            <person name="Thangavel G."/>
            <person name="Lux T."/>
            <person name="Neumann P."/>
            <person name="Vondrak T."/>
            <person name="Novak P."/>
            <person name="Zhang M."/>
            <person name="Costa L."/>
            <person name="Castellani M."/>
            <person name="Scott A."/>
            <person name="Toegelov H."/>
            <person name="Fuchs J."/>
            <person name="Mata-Sucre Y."/>
            <person name="Dias Y."/>
            <person name="Vanzela A.L.L."/>
            <person name="Huettel B."/>
            <person name="Almeida C.C.S."/>
            <person name="Simkova H."/>
            <person name="Souza G."/>
            <person name="Pedrosa-Harand A."/>
            <person name="Macas J."/>
            <person name="Mayer K.F.X."/>
            <person name="Houben A."/>
            <person name="Marques A."/>
        </authorList>
    </citation>
    <scope>NUCLEOTIDE SEQUENCE [LARGE SCALE GENOMIC DNA]</scope>
    <source>
        <strain evidence="1">RhyTen1mFocal</strain>
    </source>
</reference>
<organism evidence="1 2">
    <name type="scientific">Rhynchospora tenuis</name>
    <dbReference type="NCBI Taxonomy" id="198213"/>
    <lineage>
        <taxon>Eukaryota</taxon>
        <taxon>Viridiplantae</taxon>
        <taxon>Streptophyta</taxon>
        <taxon>Embryophyta</taxon>
        <taxon>Tracheophyta</taxon>
        <taxon>Spermatophyta</taxon>
        <taxon>Magnoliopsida</taxon>
        <taxon>Liliopsida</taxon>
        <taxon>Poales</taxon>
        <taxon>Cyperaceae</taxon>
        <taxon>Cyperoideae</taxon>
        <taxon>Rhynchosporeae</taxon>
        <taxon>Rhynchospora</taxon>
    </lineage>
</organism>
<dbReference type="GO" id="GO:0031146">
    <property type="term" value="P:SCF-dependent proteasomal ubiquitin-dependent protein catabolic process"/>
    <property type="evidence" value="ECO:0007669"/>
    <property type="project" value="TreeGrafter"/>
</dbReference>
<dbReference type="AlphaFoldDB" id="A0AAD6A340"/>
<dbReference type="Proteomes" id="UP001210211">
    <property type="component" value="Unassembled WGS sequence"/>
</dbReference>
<name>A0AAD6A340_9POAL</name>
<comment type="caution">
    <text evidence="1">The sequence shown here is derived from an EMBL/GenBank/DDBJ whole genome shotgun (WGS) entry which is preliminary data.</text>
</comment>
<dbReference type="GO" id="GO:0019005">
    <property type="term" value="C:SCF ubiquitin ligase complex"/>
    <property type="evidence" value="ECO:0007669"/>
    <property type="project" value="TreeGrafter"/>
</dbReference>
<proteinExistence type="predicted"/>
<protein>
    <submittedName>
        <fullName evidence="1">Uncharacterized protein</fullName>
    </submittedName>
</protein>
<dbReference type="PANTHER" id="PTHR16134:SF36">
    <property type="entry name" value="TRANSPORT INHIBITOR RESPONSE 1-LIKE PROTEIN"/>
    <property type="match status" value="1"/>
</dbReference>
<dbReference type="SUPFAM" id="SSF52047">
    <property type="entry name" value="RNI-like"/>
    <property type="match status" value="1"/>
</dbReference>
<dbReference type="PANTHER" id="PTHR16134">
    <property type="entry name" value="F-BOX/TPR REPEAT PROTEIN POF3"/>
    <property type="match status" value="1"/>
</dbReference>
<sequence length="463" mass="51943">MVFYRRIPKVLLQVLLPHGISSCFSSLMEGSDLPRRQLRVLDLINCHIEYDKADGALVDWISKFPETHNCLESLSFECVPNDVNINSLESLIARSPNLCRLRVNPCISIGQLCRLLLLAPQLTHLGTGAFYTHGNENVEMEVKDVTAIFGSMKELISLSGSSDIKPELLPAILPVCVQLKELYLNHTVIFAEQLKPVIYGCHNLQIFWALHTIGDEGLKAVAATCKGLQEIRIFPRNFRVEPEVFVSDHGLIYISEGCRKLRLIEYNCQLMTNAAMKAMSVNCPDLIVFHLYIMDCHRPDHSTGDPMDEGFAAIVMNCKKLHCLAVSGLLTDQAFELIGKYGKSIRTLSVAFSRNSDLVLNYVLEGCHNLQKLEIRKSPFGDAGLLAGVGHFNNMRFIWLNSCSLTVRGCREVARRLTNMVVEVIGGPFDISPFYDDDPVEKFYMYQSLAGVRDDAPQFVEIL</sequence>
<dbReference type="EMBL" id="JAMRDG010000001">
    <property type="protein sequence ID" value="KAJ3708857.1"/>
    <property type="molecule type" value="Genomic_DNA"/>
</dbReference>
<dbReference type="InterPro" id="IPR032675">
    <property type="entry name" value="LRR_dom_sf"/>
</dbReference>
<gene>
    <name evidence="1" type="ORF">LUZ61_012562</name>
</gene>
<dbReference type="PROSITE" id="PS51257">
    <property type="entry name" value="PROKAR_LIPOPROTEIN"/>
    <property type="match status" value="1"/>
</dbReference>
<dbReference type="Gene3D" id="3.80.10.10">
    <property type="entry name" value="Ribonuclease Inhibitor"/>
    <property type="match status" value="1"/>
</dbReference>